<keyword evidence="2" id="KW-1185">Reference proteome</keyword>
<dbReference type="Proteomes" id="UP000512167">
    <property type="component" value="Chromosome"/>
</dbReference>
<dbReference type="KEGG" id="tbk:HF295_04675"/>
<dbReference type="RefSeq" id="WP_312031021.1">
    <property type="nucleotide sequence ID" value="NZ_CP051151.1"/>
</dbReference>
<proteinExistence type="predicted"/>
<protein>
    <submittedName>
        <fullName evidence="1">Uncharacterized protein</fullName>
    </submittedName>
</protein>
<reference evidence="1 2" key="1">
    <citation type="submission" date="2020-04" db="EMBL/GenBank/DDBJ databases">
        <authorList>
            <person name="Zheng R.K."/>
            <person name="Sun C.M."/>
        </authorList>
    </citation>
    <scope>NUCLEOTIDE SEQUENCE [LARGE SCALE GENOMIC DNA]</scope>
    <source>
        <strain evidence="2">zrk29</strain>
    </source>
</reference>
<dbReference type="AlphaFoldDB" id="A0A7L6N6Q0"/>
<sequence length="166" mass="19675">MKGKVLDYYERWKRDGVLNRKLTDIKDLVSKNITQKEISKVLGVSEKTLIKLKKKYPKLNQAFVFGNDELKYTLIDSMLKKATGYEYEESQTTIEETKAGTKKKIVKYKKKAQPDMNAIRYLLIIKFGRVFNDKKEEIDAMYERLRNREEEKWSNASHHEKDKESN</sequence>
<evidence type="ECO:0000313" key="2">
    <source>
        <dbReference type="Proteomes" id="UP000512167"/>
    </source>
</evidence>
<name>A0A7L6N6Q0_9MOLU</name>
<evidence type="ECO:0000313" key="1">
    <source>
        <dbReference type="EMBL" id="QLY40194.1"/>
    </source>
</evidence>
<dbReference type="EMBL" id="CP051151">
    <property type="protein sequence ID" value="QLY40194.1"/>
    <property type="molecule type" value="Genomic_DNA"/>
</dbReference>
<accession>A0A7L6N6Q0</accession>
<organism evidence="1 2">
    <name type="scientific">Hujiaoplasma nucleasis</name>
    <dbReference type="NCBI Taxonomy" id="2725268"/>
    <lineage>
        <taxon>Bacteria</taxon>
        <taxon>Bacillati</taxon>
        <taxon>Mycoplasmatota</taxon>
        <taxon>Mollicutes</taxon>
        <taxon>Candidatus Izemoplasmatales</taxon>
        <taxon>Hujiaoplasmataceae</taxon>
        <taxon>Hujiaoplasma</taxon>
    </lineage>
</organism>
<gene>
    <name evidence="1" type="ORF">HF295_04675</name>
</gene>